<accession>Q4KT49</accession>
<dbReference type="Pfam" id="PF17610">
    <property type="entry name" value="DUF5505"/>
    <property type="match status" value="1"/>
</dbReference>
<dbReference type="KEGG" id="vg:3431490"/>
<reference evidence="1 3" key="2">
    <citation type="journal article" date="2005" name="J. Gen. Virol.">
        <title>Genome sequence of Chrysodeixis chalcites nucleopolyhedrovirus, a baculovirus with two DNA photolyase genes.</title>
        <authorList>
            <person name="van Oers M.M."/>
            <person name="Abma-Henkens M.H."/>
            <person name="Herniou E.A."/>
            <person name="de Groot J.C."/>
            <person name="Peters S."/>
            <person name="Vlak J.M."/>
        </authorList>
    </citation>
    <scope>NUCLEOTIDE SEQUENCE [LARGE SCALE GENOMIC DNA]</scope>
</reference>
<evidence type="ECO:0000313" key="1">
    <source>
        <dbReference type="EMBL" id="AAY83962.1"/>
    </source>
</evidence>
<keyword evidence="3" id="KW-1185">Reference proteome</keyword>
<sequence>MYFKFLRFIHLSGLHEQAYYLQTFEHNPGIQILNLDCIRQLCNKIRLVLHDKYDDSDIYDYIGTDLIVKCLNKTIYTNPYVRGVQMAVLYVFDEFIDSNARKDGDDVDDDDEDDQNRKLIQKFFLDNHKNLTSMNTFFELNDIEISPHDYAQSFELIFSDYQSLLKICNDLSQLRED</sequence>
<gene>
    <name evidence="1" type="primary">ORF-31</name>
</gene>
<dbReference type="OrthoDB" id="17360at10239"/>
<dbReference type="GeneID" id="3431490"/>
<protein>
    <submittedName>
        <fullName evidence="1">ORF-31 peptide</fullName>
    </submittedName>
</protein>
<organism evidence="1 3">
    <name type="scientific">Chrysodeixis chalcites nucleopolyhedrovirus</name>
    <dbReference type="NCBI Taxonomy" id="320432"/>
    <lineage>
        <taxon>Viruses</taxon>
        <taxon>Viruses incertae sedis</taxon>
        <taxon>Naldaviricetes</taxon>
        <taxon>Lefavirales</taxon>
        <taxon>Baculoviridae</taxon>
        <taxon>Alphabaculovirus</taxon>
        <taxon>Alphabaculovirus chrychalcites</taxon>
    </lineage>
</organism>
<dbReference type="Proteomes" id="UP000202309">
    <property type="component" value="Segment"/>
</dbReference>
<dbReference type="EMBL" id="AY864330">
    <property type="protein sequence ID" value="AAY83962.1"/>
    <property type="molecule type" value="Genomic_DNA"/>
</dbReference>
<reference evidence="1 3" key="1">
    <citation type="journal article" date="2004" name="Virology">
        <title>Identification and characterization of a DNA photolyase-containing baculovirus from Chrysodeixis chalcites.</title>
        <authorList>
            <person name="van Oers M.M."/>
            <person name="Herniou E.A."/>
            <person name="Usmany M."/>
            <person name="Messelink G.J."/>
            <person name="Vlak J.M."/>
        </authorList>
    </citation>
    <scope>NUCLEOTIDE SEQUENCE [LARGE SCALE GENOMIC DNA]</scope>
</reference>
<dbReference type="InterPro" id="IPR020221">
    <property type="entry name" value="DUF5505"/>
</dbReference>
<dbReference type="EMBL" id="JX560541">
    <property type="protein sequence ID" value="AGE61591.1"/>
    <property type="molecule type" value="Genomic_DNA"/>
</dbReference>
<evidence type="ECO:0000313" key="2">
    <source>
        <dbReference type="EMBL" id="AGE61591.1"/>
    </source>
</evidence>
<evidence type="ECO:0000313" key="3">
    <source>
        <dbReference type="Proteomes" id="UP000202309"/>
    </source>
</evidence>
<reference evidence="2" key="3">
    <citation type="submission" date="2012-08" db="EMBL/GenBank/DDBJ databases">
        <title>Sequences comparision among Chrysodeixis chalcites nucleopolyhedrovirus genotypes from a field strain of the Canary Islands.</title>
        <authorList>
            <person name="Bernal A."/>
            <person name="Simon O."/>
            <person name="Palma L."/>
            <person name="Williams T."/>
            <person name="Caballero P."/>
        </authorList>
    </citation>
    <scope>NUCLEOTIDE SEQUENCE</scope>
    <source>
        <strain evidence="2">TF1</strain>
    </source>
</reference>
<name>Q4KT49_9ABAC</name>
<proteinExistence type="predicted"/>
<dbReference type="RefSeq" id="YP_249635.1">
    <property type="nucleotide sequence ID" value="NC_007151.1"/>
</dbReference>